<reference evidence="4" key="1">
    <citation type="submission" date="2016-10" db="EMBL/GenBank/DDBJ databases">
        <authorList>
            <person name="Varghese N."/>
            <person name="Submissions S."/>
        </authorList>
    </citation>
    <scope>NUCLEOTIDE SEQUENCE [LARGE SCALE GENOMIC DNA]</scope>
    <source>
        <strain evidence="4">DSM 45419</strain>
    </source>
</reference>
<evidence type="ECO:0000313" key="3">
    <source>
        <dbReference type="EMBL" id="SDM42195.1"/>
    </source>
</evidence>
<evidence type="ECO:0000259" key="2">
    <source>
        <dbReference type="Pfam" id="PF13340"/>
    </source>
</evidence>
<dbReference type="NCBIfam" id="NF033580">
    <property type="entry name" value="transpos_IS5_3"/>
    <property type="match status" value="1"/>
</dbReference>
<dbReference type="GO" id="GO:0004803">
    <property type="term" value="F:transposase activity"/>
    <property type="evidence" value="ECO:0007669"/>
    <property type="project" value="InterPro"/>
</dbReference>
<dbReference type="Pfam" id="PF13340">
    <property type="entry name" value="DUF4096"/>
    <property type="match status" value="1"/>
</dbReference>
<feature type="domain" description="Transposase IS4-like" evidence="1">
    <location>
        <begin position="110"/>
        <end position="262"/>
    </location>
</feature>
<dbReference type="EMBL" id="FNHE01000005">
    <property type="protein sequence ID" value="SDM42195.1"/>
    <property type="molecule type" value="Genomic_DNA"/>
</dbReference>
<dbReference type="AlphaFoldDB" id="A0A1G9T521"/>
<feature type="domain" description="Insertion element IS402-like" evidence="2">
    <location>
        <begin position="14"/>
        <end position="89"/>
    </location>
</feature>
<dbReference type="Pfam" id="PF01609">
    <property type="entry name" value="DDE_Tnp_1"/>
    <property type="match status" value="1"/>
</dbReference>
<dbReference type="OrthoDB" id="3542657at2"/>
<keyword evidence="4" id="KW-1185">Reference proteome</keyword>
<evidence type="ECO:0000313" key="4">
    <source>
        <dbReference type="Proteomes" id="UP000198680"/>
    </source>
</evidence>
<dbReference type="Proteomes" id="UP000198680">
    <property type="component" value="Unassembled WGS sequence"/>
</dbReference>
<evidence type="ECO:0000259" key="1">
    <source>
        <dbReference type="Pfam" id="PF01609"/>
    </source>
</evidence>
<dbReference type="GO" id="GO:0006313">
    <property type="term" value="P:DNA transposition"/>
    <property type="evidence" value="ECO:0007669"/>
    <property type="project" value="InterPro"/>
</dbReference>
<dbReference type="STRING" id="1137991.SAMN05660642_02476"/>
<proteinExistence type="predicted"/>
<protein>
    <submittedName>
        <fullName evidence="3">Transposase, IS4 family</fullName>
    </submittedName>
</protein>
<dbReference type="PANTHER" id="PTHR30007:SF0">
    <property type="entry name" value="TRANSPOSASE"/>
    <property type="match status" value="1"/>
</dbReference>
<dbReference type="InterPro" id="IPR025161">
    <property type="entry name" value="IS402-like_dom"/>
</dbReference>
<dbReference type="GO" id="GO:0003677">
    <property type="term" value="F:DNA binding"/>
    <property type="evidence" value="ECO:0007669"/>
    <property type="project" value="InterPro"/>
</dbReference>
<organism evidence="3 4">
    <name type="scientific">Geodermatophilus siccatus</name>
    <dbReference type="NCBI Taxonomy" id="1137991"/>
    <lineage>
        <taxon>Bacteria</taxon>
        <taxon>Bacillati</taxon>
        <taxon>Actinomycetota</taxon>
        <taxon>Actinomycetes</taxon>
        <taxon>Geodermatophilales</taxon>
        <taxon>Geodermatophilaceae</taxon>
        <taxon>Geodermatophilus</taxon>
    </lineage>
</organism>
<name>A0A1G9T521_9ACTN</name>
<sequence>MCVCRCKPRYETSLTDRQWAVIAPLLPVRDPRSGGRPLKYDRRLILDTILYVLRTGCAWRHVPRDLAPWDAAYRWFAAWTTDGTWHRVHQALRDQLRERDGRNRQPTAAVLDFQSAKSAEGGEEIGYDAGKRVRGRKRHLLVDTDGLVLHRVVHAAGVQDRAGARRVLHGLHEQFPALELIWVDGGYVNVVDGGLLDWAQRTEHLHLVVVPRNADVRGFQVLPRRWVVERTFGWLARCRRLARDYERTTAHAEAMIDVAMIRLMAARLADEDIEPQGPIETEAARRLAEDLKQNQ</sequence>
<gene>
    <name evidence="3" type="ORF">SAMN05660642_02476</name>
</gene>
<dbReference type="InterPro" id="IPR002559">
    <property type="entry name" value="Transposase_11"/>
</dbReference>
<dbReference type="PANTHER" id="PTHR30007">
    <property type="entry name" value="PHP DOMAIN PROTEIN"/>
    <property type="match status" value="1"/>
</dbReference>
<accession>A0A1G9T521</accession>